<evidence type="ECO:0000313" key="1">
    <source>
        <dbReference type="EMBL" id="GBC05430.1"/>
    </source>
</evidence>
<name>A0A2Z6S812_9GLOM</name>
<dbReference type="EMBL" id="BEXD01004007">
    <property type="protein sequence ID" value="GBC05430.1"/>
    <property type="molecule type" value="Genomic_DNA"/>
</dbReference>
<comment type="caution">
    <text evidence="1">The sequence shown here is derived from an EMBL/GenBank/DDBJ whole genome shotgun (WGS) entry which is preliminary data.</text>
</comment>
<keyword evidence="2" id="KW-1185">Reference proteome</keyword>
<proteinExistence type="predicted"/>
<gene>
    <name evidence="1" type="ORF">RclHR1_06220003</name>
</gene>
<accession>A0A2Z6S812</accession>
<sequence length="201" mass="23398">MNMNSISKYQDYACFILADDKHKVPIGEGVPVSTGVRNKKTLAPAEGEITAANYGFTKLPLTPSVTLFIMCCYRERNNAEEYEDEFETLKTLENTQHLTWKNEAFETENPDQDEMFENMLRIDSTLTKDETTQQQLRKHKPLVEFIKTHCQERAYSFQIKKCNQSCEVCYPIRMPIDIFQNIYFLPDSVPSRVILIIIKHL</sequence>
<evidence type="ECO:0000313" key="2">
    <source>
        <dbReference type="Proteomes" id="UP000247702"/>
    </source>
</evidence>
<dbReference type="AlphaFoldDB" id="A0A2Z6S812"/>
<organism evidence="1 2">
    <name type="scientific">Rhizophagus clarus</name>
    <dbReference type="NCBI Taxonomy" id="94130"/>
    <lineage>
        <taxon>Eukaryota</taxon>
        <taxon>Fungi</taxon>
        <taxon>Fungi incertae sedis</taxon>
        <taxon>Mucoromycota</taxon>
        <taxon>Glomeromycotina</taxon>
        <taxon>Glomeromycetes</taxon>
        <taxon>Glomerales</taxon>
        <taxon>Glomeraceae</taxon>
        <taxon>Rhizophagus</taxon>
    </lineage>
</organism>
<dbReference type="Proteomes" id="UP000247702">
    <property type="component" value="Unassembled WGS sequence"/>
</dbReference>
<protein>
    <submittedName>
        <fullName evidence="1">Uncharacterized protein</fullName>
    </submittedName>
</protein>
<reference evidence="1 2" key="1">
    <citation type="submission" date="2017-11" db="EMBL/GenBank/DDBJ databases">
        <title>The genome of Rhizophagus clarus HR1 reveals common genetic basis of auxotrophy among arbuscular mycorrhizal fungi.</title>
        <authorList>
            <person name="Kobayashi Y."/>
        </authorList>
    </citation>
    <scope>NUCLEOTIDE SEQUENCE [LARGE SCALE GENOMIC DNA]</scope>
    <source>
        <strain evidence="1 2">HR1</strain>
    </source>
</reference>